<dbReference type="AlphaFoldDB" id="A0A3P6S4F5"/>
<protein>
    <submittedName>
        <fullName evidence="2">Uncharacterized protein</fullName>
    </submittedName>
</protein>
<feature type="region of interest" description="Disordered" evidence="1">
    <location>
        <begin position="1"/>
        <end position="33"/>
    </location>
</feature>
<dbReference type="EMBL" id="UYRU01013340">
    <property type="protein sequence ID" value="VDK48988.1"/>
    <property type="molecule type" value="Genomic_DNA"/>
</dbReference>
<dbReference type="Proteomes" id="UP000281553">
    <property type="component" value="Unassembled WGS sequence"/>
</dbReference>
<sequence>MLGRFDSSRPTACYEDEPVEVAPEPVTTESSSTVSSAVVTTAVSVAAGARPKPLTPSTSQVRIGMRSLRLLTN</sequence>
<evidence type="ECO:0000256" key="1">
    <source>
        <dbReference type="SAM" id="MobiDB-lite"/>
    </source>
</evidence>
<accession>A0A3P6S4F5</accession>
<evidence type="ECO:0000313" key="2">
    <source>
        <dbReference type="EMBL" id="VDK48988.1"/>
    </source>
</evidence>
<evidence type="ECO:0000313" key="3">
    <source>
        <dbReference type="Proteomes" id="UP000281553"/>
    </source>
</evidence>
<proteinExistence type="predicted"/>
<organism evidence="2 3">
    <name type="scientific">Dibothriocephalus latus</name>
    <name type="common">Fish tapeworm</name>
    <name type="synonym">Diphyllobothrium latum</name>
    <dbReference type="NCBI Taxonomy" id="60516"/>
    <lineage>
        <taxon>Eukaryota</taxon>
        <taxon>Metazoa</taxon>
        <taxon>Spiralia</taxon>
        <taxon>Lophotrochozoa</taxon>
        <taxon>Platyhelminthes</taxon>
        <taxon>Cestoda</taxon>
        <taxon>Eucestoda</taxon>
        <taxon>Diphyllobothriidea</taxon>
        <taxon>Diphyllobothriidae</taxon>
        <taxon>Dibothriocephalus</taxon>
    </lineage>
</organism>
<feature type="compositionally biased region" description="Low complexity" evidence="1">
    <location>
        <begin position="20"/>
        <end position="33"/>
    </location>
</feature>
<name>A0A3P6S4F5_DIBLA</name>
<keyword evidence="3" id="KW-1185">Reference proteome</keyword>
<reference evidence="2 3" key="1">
    <citation type="submission" date="2018-11" db="EMBL/GenBank/DDBJ databases">
        <authorList>
            <consortium name="Pathogen Informatics"/>
        </authorList>
    </citation>
    <scope>NUCLEOTIDE SEQUENCE [LARGE SCALE GENOMIC DNA]</scope>
</reference>
<gene>
    <name evidence="2" type="ORF">DILT_LOCUS1695</name>
</gene>